<proteinExistence type="predicted"/>
<evidence type="ECO:0000256" key="1">
    <source>
        <dbReference type="SAM" id="MobiDB-lite"/>
    </source>
</evidence>
<accession>A0A4Q1SKM6</accession>
<evidence type="ECO:0000313" key="3">
    <source>
        <dbReference type="Proteomes" id="UP000290253"/>
    </source>
</evidence>
<sequence length="386" mass="41142">MKKNGFAALSTLPLIQIATGFLGLASLFCPSLQAEDTTRHILFVGDSFTHGRYLPVRQYNNTPGTGGVGITRPSTHVVDENFDTTVPGRMENGHGETGPWGGIPGIFAELAHEARLPYNVHIEAISATSLTKNYAVASDVIDRPEWDAVVLQEASFEPIPAQLSGTSISNPATFCQAVKTIEQGIHDGNPEANVYLYSTWAPADTAYKLSASDTAHFDEKFLQSLAVLTAAYRNAYLSAAVHDGRITAIAPVGDAWAQAWAEGVANPDPYAGHHPGVSLSFNYQPDSEPSTRDVPTDAGYHHPSIYGAYLSGLVLFETITGHDVREFGPAEHAAVRLGIDGHVAVQLQEVASKTVQEHNPNRGTGLRMGLTPGADACADTGKMGNP</sequence>
<protein>
    <submittedName>
        <fullName evidence="2">Uncharacterized protein</fullName>
    </submittedName>
</protein>
<dbReference type="InterPro" id="IPR036514">
    <property type="entry name" value="SGNH_hydro_sf"/>
</dbReference>
<dbReference type="OrthoDB" id="110597at2"/>
<dbReference type="Proteomes" id="UP000290253">
    <property type="component" value="Unassembled WGS sequence"/>
</dbReference>
<dbReference type="EMBL" id="SDMK01000001">
    <property type="protein sequence ID" value="RXS98027.1"/>
    <property type="molecule type" value="Genomic_DNA"/>
</dbReference>
<reference evidence="2 3" key="1">
    <citation type="journal article" date="2016" name="Int. J. Syst. Evol. Microbiol.">
        <title>Acidipila dinghuensis sp. nov., an acidobacterium isolated from forest soil.</title>
        <authorList>
            <person name="Jiang Y.W."/>
            <person name="Wang J."/>
            <person name="Chen M.H."/>
            <person name="Lv Y.Y."/>
            <person name="Qiu L.H."/>
        </authorList>
    </citation>
    <scope>NUCLEOTIDE SEQUENCE [LARGE SCALE GENOMIC DNA]</scope>
    <source>
        <strain evidence="2 3">DHOF10</strain>
    </source>
</reference>
<dbReference type="SUPFAM" id="SSF52266">
    <property type="entry name" value="SGNH hydrolase"/>
    <property type="match status" value="1"/>
</dbReference>
<dbReference type="Gene3D" id="3.40.50.1110">
    <property type="entry name" value="SGNH hydrolase"/>
    <property type="match status" value="1"/>
</dbReference>
<feature type="region of interest" description="Disordered" evidence="1">
    <location>
        <begin position="354"/>
        <end position="386"/>
    </location>
</feature>
<organism evidence="2 3">
    <name type="scientific">Silvibacterium dinghuense</name>
    <dbReference type="NCBI Taxonomy" id="1560006"/>
    <lineage>
        <taxon>Bacteria</taxon>
        <taxon>Pseudomonadati</taxon>
        <taxon>Acidobacteriota</taxon>
        <taxon>Terriglobia</taxon>
        <taxon>Terriglobales</taxon>
        <taxon>Acidobacteriaceae</taxon>
        <taxon>Silvibacterium</taxon>
    </lineage>
</organism>
<gene>
    <name evidence="2" type="ORF">ESZ00_09345</name>
</gene>
<comment type="caution">
    <text evidence="2">The sequence shown here is derived from an EMBL/GenBank/DDBJ whole genome shotgun (WGS) entry which is preliminary data.</text>
</comment>
<name>A0A4Q1SKM6_9BACT</name>
<dbReference type="AlphaFoldDB" id="A0A4Q1SKM6"/>
<dbReference type="GO" id="GO:0016788">
    <property type="term" value="F:hydrolase activity, acting on ester bonds"/>
    <property type="evidence" value="ECO:0007669"/>
    <property type="project" value="UniProtKB-ARBA"/>
</dbReference>
<dbReference type="RefSeq" id="WP_129207806.1">
    <property type="nucleotide sequence ID" value="NZ_BMGU01000001.1"/>
</dbReference>
<keyword evidence="3" id="KW-1185">Reference proteome</keyword>
<evidence type="ECO:0000313" key="2">
    <source>
        <dbReference type="EMBL" id="RXS98027.1"/>
    </source>
</evidence>